<dbReference type="EMBL" id="ADHJ01000001">
    <property type="protein sequence ID" value="EFU43647.1"/>
    <property type="molecule type" value="Genomic_DNA"/>
</dbReference>
<accession>A0A2R9T231</accession>
<proteinExistence type="predicted"/>
<dbReference type="PANTHER" id="PTHR37816:SF2">
    <property type="entry name" value="DNA TOPOLOGY MODULATION PROTEIN FLAR-RELATED PROTEIN"/>
    <property type="match status" value="1"/>
</dbReference>
<dbReference type="KEGG" id="pvo:PVOR_00405"/>
<comment type="caution">
    <text evidence="1">The sequence shown here is derived from an EMBL/GenBank/DDBJ whole genome shotgun (WGS) entry which is preliminary data.</text>
</comment>
<reference evidence="1 2" key="1">
    <citation type="journal article" date="2010" name="BMC Genomics">
        <title>Genome sequence of the pattern forming Paenibacillus vortex bacterium reveals potential for thriving in complex environments.</title>
        <authorList>
            <person name="Sirota-Madi A."/>
            <person name="Olender T."/>
            <person name="Helman Y."/>
            <person name="Ingham C."/>
            <person name="Brainis I."/>
            <person name="Roth D."/>
            <person name="Hagi E."/>
            <person name="Brodsky L."/>
            <person name="Leshkowitz D."/>
            <person name="Galatenko V."/>
            <person name="Nikolaev V."/>
            <person name="Mugasimangalam R.C."/>
            <person name="Bransburg-Zabary S."/>
            <person name="Gutnick D.L."/>
            <person name="Lancet D."/>
            <person name="Ben-Jacob E."/>
        </authorList>
    </citation>
    <scope>NUCLEOTIDE SEQUENCE [LARGE SCALE GENOMIC DNA]</scope>
    <source>
        <strain evidence="1 2">V453</strain>
    </source>
</reference>
<gene>
    <name evidence="1" type="ORF">PVOR_00405</name>
</gene>
<keyword evidence="2" id="KW-1185">Reference proteome</keyword>
<dbReference type="PANTHER" id="PTHR37816">
    <property type="entry name" value="YALI0E33011P"/>
    <property type="match status" value="1"/>
</dbReference>
<evidence type="ECO:0000313" key="1">
    <source>
        <dbReference type="EMBL" id="EFU43647.1"/>
    </source>
</evidence>
<dbReference type="InterPro" id="IPR052922">
    <property type="entry name" value="Cytidylate_Kinase-2"/>
</dbReference>
<evidence type="ECO:0008006" key="3">
    <source>
        <dbReference type="Google" id="ProtNLM"/>
    </source>
</evidence>
<organism evidence="1 2">
    <name type="scientific">Paenibacillus vortex V453</name>
    <dbReference type="NCBI Taxonomy" id="715225"/>
    <lineage>
        <taxon>Bacteria</taxon>
        <taxon>Bacillati</taxon>
        <taxon>Bacillota</taxon>
        <taxon>Bacilli</taxon>
        <taxon>Bacillales</taxon>
        <taxon>Paenibacillaceae</taxon>
        <taxon>Paenibacillus</taxon>
    </lineage>
</organism>
<dbReference type="InterPro" id="IPR027417">
    <property type="entry name" value="P-loop_NTPase"/>
</dbReference>
<protein>
    <recommendedName>
        <fullName evidence="3">DNA topology modulation protein FlaR</fullName>
    </recommendedName>
</protein>
<dbReference type="SUPFAM" id="SSF52540">
    <property type="entry name" value="P-loop containing nucleoside triphosphate hydrolases"/>
    <property type="match status" value="1"/>
</dbReference>
<dbReference type="Gene3D" id="3.40.50.300">
    <property type="entry name" value="P-loop containing nucleotide triphosphate hydrolases"/>
    <property type="match status" value="1"/>
</dbReference>
<dbReference type="Pfam" id="PF13238">
    <property type="entry name" value="AAA_18"/>
    <property type="match status" value="1"/>
</dbReference>
<sequence length="197" mass="22806">MNAVISMNSLIPNRIHIIGSVGSGKTTLARGLSARHGIPYYELDNVVWERANPDDIRRSEADRDALLLDIVKTERWIIEGAHLEWVSPSFQQADLIVFLNPPYSTRTYRIITRFIKQRLGLEQAHYKPVWIMLLNMFKWSASFQREGRHRIQHTLRSYPDRVLIVKNHKQLMQQLELWSPPTGGNNPVAEIKLENGT</sequence>
<dbReference type="AlphaFoldDB" id="A0A2R9T231"/>
<name>A0A2R9T231_9BACL</name>
<evidence type="ECO:0000313" key="2">
    <source>
        <dbReference type="Proteomes" id="UP000003094"/>
    </source>
</evidence>
<dbReference type="Proteomes" id="UP000003094">
    <property type="component" value="Unassembled WGS sequence"/>
</dbReference>